<organism evidence="2 3">
    <name type="scientific">Candidatus Galacturonatibacter soehngenii</name>
    <dbReference type="NCBI Taxonomy" id="2307010"/>
    <lineage>
        <taxon>Bacteria</taxon>
        <taxon>Bacillati</taxon>
        <taxon>Bacillota</taxon>
        <taxon>Clostridia</taxon>
        <taxon>Lachnospirales</taxon>
        <taxon>Lachnospiraceae</taxon>
        <taxon>Candidatus Galacturonatibacter</taxon>
    </lineage>
</organism>
<evidence type="ECO:0000256" key="1">
    <source>
        <dbReference type="SAM" id="MobiDB-lite"/>
    </source>
</evidence>
<proteinExistence type="predicted"/>
<evidence type="ECO:0000313" key="3">
    <source>
        <dbReference type="Proteomes" id="UP000461768"/>
    </source>
</evidence>
<evidence type="ECO:0000313" key="2">
    <source>
        <dbReference type="EMBL" id="KAB1438091.1"/>
    </source>
</evidence>
<dbReference type="OrthoDB" id="2065534at2"/>
<reference evidence="2 3" key="2">
    <citation type="submission" date="2020-02" db="EMBL/GenBank/DDBJ databases">
        <title>Candidatus Galacturonibacter soehngenii shows hetero-acetogenic catabolism of galacturonic acid but lacks a canonical carbon monoxide dehydrogenase/acetyl-CoA synthase complex.</title>
        <authorList>
            <person name="Diender M."/>
            <person name="Stouten G.R."/>
            <person name="Petersen J.F."/>
            <person name="Nielsen P.H."/>
            <person name="Dueholm M.S."/>
            <person name="Pronk J.T."/>
            <person name="Van Loosdrecht M.C.M."/>
        </authorList>
    </citation>
    <scope>NUCLEOTIDE SEQUENCE [LARGE SCALE GENOMIC DNA]</scope>
    <source>
        <strain evidence="2">GalUA</strain>
    </source>
</reference>
<dbReference type="EMBL" id="WAGX01000005">
    <property type="protein sequence ID" value="KAB1438091.1"/>
    <property type="molecule type" value="Genomic_DNA"/>
</dbReference>
<reference evidence="2 3" key="1">
    <citation type="submission" date="2019-09" db="EMBL/GenBank/DDBJ databases">
        <authorList>
            <person name="Valk L.C."/>
        </authorList>
    </citation>
    <scope>NUCLEOTIDE SEQUENCE [LARGE SCALE GENOMIC DNA]</scope>
    <source>
        <strain evidence="2">GalUA</strain>
    </source>
</reference>
<dbReference type="RefSeq" id="WP_151144927.1">
    <property type="nucleotide sequence ID" value="NZ_WAGX01000005.1"/>
</dbReference>
<feature type="compositionally biased region" description="Polar residues" evidence="1">
    <location>
        <begin position="16"/>
        <end position="31"/>
    </location>
</feature>
<feature type="region of interest" description="Disordered" evidence="1">
    <location>
        <begin position="1"/>
        <end position="43"/>
    </location>
</feature>
<comment type="caution">
    <text evidence="2">The sequence shown here is derived from an EMBL/GenBank/DDBJ whole genome shotgun (WGS) entry which is preliminary data.</text>
</comment>
<sequence>MNNNINVNLSGVFRNTGLSNSSKKEGTSISEDNNKKKSTSVFGAPLIQKVKGTSKKKMSPDAIARKIAQGKKVSKEEIEFLKETNLELFRKAMRANRIRENLETALKSARSETAKAAAIAEATAQASFLAAADEKCQDGEATTVGAGLYSDAIQAALNKHGSKELNKEMEEFMKKTLLDEQNQSFKERDEMGLEEGPTTKQGERLSTASTT</sequence>
<name>A0A7V7QKT9_9FIRM</name>
<dbReference type="AlphaFoldDB" id="A0A7V7QKT9"/>
<protein>
    <submittedName>
        <fullName evidence="2">Uncharacterized protein</fullName>
    </submittedName>
</protein>
<keyword evidence="3" id="KW-1185">Reference proteome</keyword>
<accession>A0A7V7QKT9</accession>
<feature type="region of interest" description="Disordered" evidence="1">
    <location>
        <begin position="178"/>
        <end position="211"/>
    </location>
</feature>
<gene>
    <name evidence="2" type="ORF">F7O84_11060</name>
</gene>
<feature type="compositionally biased region" description="Polar residues" evidence="1">
    <location>
        <begin position="198"/>
        <end position="211"/>
    </location>
</feature>
<dbReference type="Proteomes" id="UP000461768">
    <property type="component" value="Unassembled WGS sequence"/>
</dbReference>